<gene>
    <name evidence="1" type="ORF">Pla52o_26870</name>
</gene>
<dbReference type="AlphaFoldDB" id="A0A5C6CG46"/>
<dbReference type="EMBL" id="SJPT01000004">
    <property type="protein sequence ID" value="TWU23152.1"/>
    <property type="molecule type" value="Genomic_DNA"/>
</dbReference>
<sequence length="78" mass="8689">MPLALPSFAFLIDQKAEIVALAICVDFSGCGSRSSLMVWVAAIALAEPKNHVSRNIRAKPDSTFYKRSDKRLLLFRHV</sequence>
<dbReference type="Proteomes" id="UP000316304">
    <property type="component" value="Unassembled WGS sequence"/>
</dbReference>
<evidence type="ECO:0000313" key="2">
    <source>
        <dbReference type="Proteomes" id="UP000316304"/>
    </source>
</evidence>
<evidence type="ECO:0000313" key="1">
    <source>
        <dbReference type="EMBL" id="TWU23152.1"/>
    </source>
</evidence>
<name>A0A5C6CG46_9BACT</name>
<proteinExistence type="predicted"/>
<comment type="caution">
    <text evidence="1">The sequence shown here is derived from an EMBL/GenBank/DDBJ whole genome shotgun (WGS) entry which is preliminary data.</text>
</comment>
<reference evidence="1 2" key="1">
    <citation type="submission" date="2019-02" db="EMBL/GenBank/DDBJ databases">
        <title>Deep-cultivation of Planctomycetes and their phenomic and genomic characterization uncovers novel biology.</title>
        <authorList>
            <person name="Wiegand S."/>
            <person name="Jogler M."/>
            <person name="Boedeker C."/>
            <person name="Pinto D."/>
            <person name="Vollmers J."/>
            <person name="Rivas-Marin E."/>
            <person name="Kohn T."/>
            <person name="Peeters S.H."/>
            <person name="Heuer A."/>
            <person name="Rast P."/>
            <person name="Oberbeckmann S."/>
            <person name="Bunk B."/>
            <person name="Jeske O."/>
            <person name="Meyerdierks A."/>
            <person name="Storesund J.E."/>
            <person name="Kallscheuer N."/>
            <person name="Luecker S."/>
            <person name="Lage O.M."/>
            <person name="Pohl T."/>
            <person name="Merkel B.J."/>
            <person name="Hornburger P."/>
            <person name="Mueller R.-W."/>
            <person name="Bruemmer F."/>
            <person name="Labrenz M."/>
            <person name="Spormann A.M."/>
            <person name="Op Den Camp H."/>
            <person name="Overmann J."/>
            <person name="Amann R."/>
            <person name="Jetten M.S.M."/>
            <person name="Mascher T."/>
            <person name="Medema M.H."/>
            <person name="Devos D.P."/>
            <person name="Kaster A.-K."/>
            <person name="Ovreas L."/>
            <person name="Rohde M."/>
            <person name="Galperin M.Y."/>
            <person name="Jogler C."/>
        </authorList>
    </citation>
    <scope>NUCLEOTIDE SEQUENCE [LARGE SCALE GENOMIC DNA]</scope>
    <source>
        <strain evidence="1 2">Pla52o</strain>
    </source>
</reference>
<keyword evidence="2" id="KW-1185">Reference proteome</keyword>
<accession>A0A5C6CG46</accession>
<protein>
    <submittedName>
        <fullName evidence="1">Uncharacterized protein</fullName>
    </submittedName>
</protein>
<organism evidence="1 2">
    <name type="scientific">Novipirellula galeiformis</name>
    <dbReference type="NCBI Taxonomy" id="2528004"/>
    <lineage>
        <taxon>Bacteria</taxon>
        <taxon>Pseudomonadati</taxon>
        <taxon>Planctomycetota</taxon>
        <taxon>Planctomycetia</taxon>
        <taxon>Pirellulales</taxon>
        <taxon>Pirellulaceae</taxon>
        <taxon>Novipirellula</taxon>
    </lineage>
</organism>